<comment type="caution">
    <text evidence="1">The sequence shown here is derived from an EMBL/GenBank/DDBJ whole genome shotgun (WGS) entry which is preliminary data.</text>
</comment>
<name>T1AIC3_9ZZZZ</name>
<protein>
    <submittedName>
        <fullName evidence="1">Uncharacterized protein</fullName>
    </submittedName>
</protein>
<sequence length="58" mass="6357">MVTEEVIAEGLEAAKTWIRESIALQHSLVEAFGNVVPMAYTPVVDYSDEVYSRVSAIA</sequence>
<accession>T1AIC3</accession>
<evidence type="ECO:0000313" key="1">
    <source>
        <dbReference type="EMBL" id="EQD56263.1"/>
    </source>
</evidence>
<feature type="non-terminal residue" evidence="1">
    <location>
        <position position="58"/>
    </location>
</feature>
<dbReference type="AlphaFoldDB" id="T1AIC3"/>
<organism evidence="1">
    <name type="scientific">mine drainage metagenome</name>
    <dbReference type="NCBI Taxonomy" id="410659"/>
    <lineage>
        <taxon>unclassified sequences</taxon>
        <taxon>metagenomes</taxon>
        <taxon>ecological metagenomes</taxon>
    </lineage>
</organism>
<reference evidence="1" key="1">
    <citation type="submission" date="2013-08" db="EMBL/GenBank/DDBJ databases">
        <authorList>
            <person name="Mendez C."/>
            <person name="Richter M."/>
            <person name="Ferrer M."/>
            <person name="Sanchez J."/>
        </authorList>
    </citation>
    <scope>NUCLEOTIDE SEQUENCE</scope>
</reference>
<gene>
    <name evidence="1" type="ORF">B1A_11628</name>
</gene>
<reference evidence="1" key="2">
    <citation type="journal article" date="2014" name="ISME J.">
        <title>Microbial stratification in low pH oxic and suboxic macroscopic growths along an acid mine drainage.</title>
        <authorList>
            <person name="Mendez-Garcia C."/>
            <person name="Mesa V."/>
            <person name="Sprenger R.R."/>
            <person name="Richter M."/>
            <person name="Diez M.S."/>
            <person name="Solano J."/>
            <person name="Bargiela R."/>
            <person name="Golyshina O.V."/>
            <person name="Manteca A."/>
            <person name="Ramos J.L."/>
            <person name="Gallego J.R."/>
            <person name="Llorente I."/>
            <person name="Martins Dos Santos V.A."/>
            <person name="Jensen O.N."/>
            <person name="Pelaez A.I."/>
            <person name="Sanchez J."/>
            <person name="Ferrer M."/>
        </authorList>
    </citation>
    <scope>NUCLEOTIDE SEQUENCE</scope>
</reference>
<proteinExistence type="predicted"/>
<dbReference type="EMBL" id="AUZX01008345">
    <property type="protein sequence ID" value="EQD56263.1"/>
    <property type="molecule type" value="Genomic_DNA"/>
</dbReference>